<keyword evidence="3" id="KW-0328">Glycosyltransferase</keyword>
<accession>A0A6H9YF49</accession>
<feature type="region of interest" description="Disordered" evidence="8">
    <location>
        <begin position="1"/>
        <end position="27"/>
    </location>
</feature>
<keyword evidence="2" id="KW-1003">Cell membrane</keyword>
<dbReference type="GO" id="GO:0009103">
    <property type="term" value="P:lipopolysaccharide biosynthetic process"/>
    <property type="evidence" value="ECO:0007669"/>
    <property type="project" value="UniProtKB-ARBA"/>
</dbReference>
<feature type="transmembrane region" description="Helical" evidence="9">
    <location>
        <begin position="42"/>
        <end position="60"/>
    </location>
</feature>
<feature type="transmembrane region" description="Helical" evidence="9">
    <location>
        <begin position="117"/>
        <end position="138"/>
    </location>
</feature>
<evidence type="ECO:0000256" key="6">
    <source>
        <dbReference type="ARBA" id="ARBA00022989"/>
    </source>
</evidence>
<evidence type="ECO:0000256" key="1">
    <source>
        <dbReference type="ARBA" id="ARBA00004651"/>
    </source>
</evidence>
<evidence type="ECO:0000313" key="12">
    <source>
        <dbReference type="Proteomes" id="UP000468735"/>
    </source>
</evidence>
<dbReference type="EMBL" id="WBMT01000017">
    <property type="protein sequence ID" value="KAB2344055.1"/>
    <property type="molecule type" value="Genomic_DNA"/>
</dbReference>
<evidence type="ECO:0000259" key="10">
    <source>
        <dbReference type="Pfam" id="PF13231"/>
    </source>
</evidence>
<keyword evidence="7 9" id="KW-0472">Membrane</keyword>
<dbReference type="GO" id="GO:0005886">
    <property type="term" value="C:plasma membrane"/>
    <property type="evidence" value="ECO:0007669"/>
    <property type="project" value="UniProtKB-SubCell"/>
</dbReference>
<dbReference type="OrthoDB" id="3459112at2"/>
<keyword evidence="4" id="KW-0808">Transferase</keyword>
<gene>
    <name evidence="11" type="ORF">F8566_32560</name>
</gene>
<feature type="transmembrane region" description="Helical" evidence="9">
    <location>
        <begin position="308"/>
        <end position="326"/>
    </location>
</feature>
<feature type="transmembrane region" description="Helical" evidence="9">
    <location>
        <begin position="365"/>
        <end position="387"/>
    </location>
</feature>
<dbReference type="PANTHER" id="PTHR33908">
    <property type="entry name" value="MANNOSYLTRANSFERASE YKCB-RELATED"/>
    <property type="match status" value="1"/>
</dbReference>
<dbReference type="Proteomes" id="UP000468735">
    <property type="component" value="Unassembled WGS sequence"/>
</dbReference>
<keyword evidence="12" id="KW-1185">Reference proteome</keyword>
<keyword evidence="5 9" id="KW-0812">Transmembrane</keyword>
<dbReference type="AlphaFoldDB" id="A0A6H9YF49"/>
<keyword evidence="6 9" id="KW-1133">Transmembrane helix</keyword>
<comment type="subcellular location">
    <subcellularLocation>
        <location evidence="1">Cell membrane</location>
        <topology evidence="1">Multi-pass membrane protein</topology>
    </subcellularLocation>
</comment>
<feature type="transmembrane region" description="Helical" evidence="9">
    <location>
        <begin position="428"/>
        <end position="450"/>
    </location>
</feature>
<evidence type="ECO:0000256" key="8">
    <source>
        <dbReference type="SAM" id="MobiDB-lite"/>
    </source>
</evidence>
<dbReference type="PANTHER" id="PTHR33908:SF11">
    <property type="entry name" value="MEMBRANE PROTEIN"/>
    <property type="match status" value="1"/>
</dbReference>
<feature type="transmembrane region" description="Helical" evidence="9">
    <location>
        <begin position="333"/>
        <end position="353"/>
    </location>
</feature>
<protein>
    <recommendedName>
        <fullName evidence="10">Glycosyltransferase RgtA/B/C/D-like domain-containing protein</fullName>
    </recommendedName>
</protein>
<reference evidence="11 12" key="1">
    <citation type="submission" date="2019-09" db="EMBL/GenBank/DDBJ databases">
        <title>Actinomadura physcomitrii sp. nov., a novel actinomycete isolated from moss [Physcomitrium sphaericum (Ludw) Fuernr].</title>
        <authorList>
            <person name="Zhuang X."/>
            <person name="Liu C."/>
        </authorList>
    </citation>
    <scope>NUCLEOTIDE SEQUENCE [LARGE SCALE GENOMIC DNA]</scope>
    <source>
        <strain evidence="11 12">HMC1</strain>
    </source>
</reference>
<feature type="transmembrane region" description="Helical" evidence="9">
    <location>
        <begin position="145"/>
        <end position="166"/>
    </location>
</feature>
<comment type="caution">
    <text evidence="11">The sequence shown here is derived from an EMBL/GenBank/DDBJ whole genome shotgun (WGS) entry which is preliminary data.</text>
</comment>
<feature type="transmembrane region" description="Helical" evidence="9">
    <location>
        <begin position="172"/>
        <end position="194"/>
    </location>
</feature>
<dbReference type="GO" id="GO:0016763">
    <property type="term" value="F:pentosyltransferase activity"/>
    <property type="evidence" value="ECO:0007669"/>
    <property type="project" value="TreeGrafter"/>
</dbReference>
<dbReference type="RefSeq" id="WP_151565683.1">
    <property type="nucleotide sequence ID" value="NZ_WBMT01000017.1"/>
</dbReference>
<organism evidence="11 12">
    <name type="scientific">Actinomadura rudentiformis</name>
    <dbReference type="NCBI Taxonomy" id="359158"/>
    <lineage>
        <taxon>Bacteria</taxon>
        <taxon>Bacillati</taxon>
        <taxon>Actinomycetota</taxon>
        <taxon>Actinomycetes</taxon>
        <taxon>Streptosporangiales</taxon>
        <taxon>Thermomonosporaceae</taxon>
        <taxon>Actinomadura</taxon>
    </lineage>
</organism>
<evidence type="ECO:0000256" key="5">
    <source>
        <dbReference type="ARBA" id="ARBA00022692"/>
    </source>
</evidence>
<evidence type="ECO:0000256" key="4">
    <source>
        <dbReference type="ARBA" id="ARBA00022679"/>
    </source>
</evidence>
<dbReference type="InterPro" id="IPR050297">
    <property type="entry name" value="LipidA_mod_glycosyltrf_83"/>
</dbReference>
<evidence type="ECO:0000313" key="11">
    <source>
        <dbReference type="EMBL" id="KAB2344055.1"/>
    </source>
</evidence>
<feature type="transmembrane region" description="Helical" evidence="9">
    <location>
        <begin position="206"/>
        <end position="222"/>
    </location>
</feature>
<evidence type="ECO:0000256" key="9">
    <source>
        <dbReference type="SAM" id="Phobius"/>
    </source>
</evidence>
<dbReference type="Pfam" id="PF13231">
    <property type="entry name" value="PMT_2"/>
    <property type="match status" value="1"/>
</dbReference>
<evidence type="ECO:0000256" key="7">
    <source>
        <dbReference type="ARBA" id="ARBA00023136"/>
    </source>
</evidence>
<sequence length="569" mass="62042">MTQSTLRTPDTGRNAATAAPEAPRRPVPPWRSLPVRLLRRGAVWKSLLVAAASLLVQWMIMPPPLYADPFYVFTAGKLWPHIPLGQEPFLDVPHQITRMGLVLPTMVAERLLGDGQAAYNAVAALGGCMFFVGAFLAVRSLFGDTAGLVAALVLVVHPFFILVNPYGSEVTWATGAILPDMPGAGLFAMGVAALVSASRRTGRRQTQFLVLAGLCFGCAFLAREFLAFLYLAIPVFVVLLRLPLRKVTFIAAPMLGVLAANLIHNALVFGDPLTELRSAAGHGGMPAEPITRLDSLSSFPRAMYEWDPLGTIFIVALALNLVGLLATRDRRLAFTLVWFAALWMPLTLMSGTVDPTDISLRAWLVRYWFAVLPALAAGGLGSLILLTRQFALPAARRFVVPLAGRACTPLADRLGLPEQGRRVLARRAGAVAAGALAVAVAAAYLVPAGLQIAEQPRDRAWNELRVWLADAESREKSQVETIWADERLGQTLTFYTQDVWGEQVWDGEIRTFRQIDGELPVAAVNGPLLYTEWKGQEPPSSNGVRPSTASGWELEWRSSDDVLELWDRR</sequence>
<proteinExistence type="predicted"/>
<evidence type="ECO:0000256" key="2">
    <source>
        <dbReference type="ARBA" id="ARBA00022475"/>
    </source>
</evidence>
<evidence type="ECO:0000256" key="3">
    <source>
        <dbReference type="ARBA" id="ARBA00022676"/>
    </source>
</evidence>
<feature type="domain" description="Glycosyltransferase RgtA/B/C/D-like" evidence="10">
    <location>
        <begin position="110"/>
        <end position="251"/>
    </location>
</feature>
<dbReference type="InterPro" id="IPR038731">
    <property type="entry name" value="RgtA/B/C-like"/>
</dbReference>
<name>A0A6H9YF49_9ACTN</name>